<keyword evidence="1" id="KW-0812">Transmembrane</keyword>
<dbReference type="AlphaFoldDB" id="A0A3P3RKJ8"/>
<sequence>MATKHQEVPIWEQYKFIISSAGSRYATVAAGLILGVPAIAYLSGSVAAMFYVHIGLAAFWFGMDFFFRYVLAPAVAASGPDTAAALIPNLSPRIMVVGESLTVGTIGSGLGLAHRFGYLVTPPVWVWGALGIAAVMLGIAFGPLHHYQLEMLRELDSSAPNGERVERLNETAMRWLMGMTGLFLLITLMMVGLRGLI</sequence>
<keyword evidence="3" id="KW-1185">Reference proteome</keyword>
<evidence type="ECO:0000313" key="3">
    <source>
        <dbReference type="Proteomes" id="UP000282322"/>
    </source>
</evidence>
<dbReference type="OrthoDB" id="10480at2157"/>
<feature type="transmembrane region" description="Helical" evidence="1">
    <location>
        <begin position="92"/>
        <end position="112"/>
    </location>
</feature>
<accession>A0A3P3RKJ8</accession>
<feature type="transmembrane region" description="Helical" evidence="1">
    <location>
        <begin position="124"/>
        <end position="144"/>
    </location>
</feature>
<evidence type="ECO:0000313" key="2">
    <source>
        <dbReference type="EMBL" id="RRJ34066.1"/>
    </source>
</evidence>
<proteinExistence type="predicted"/>
<evidence type="ECO:0008006" key="4">
    <source>
        <dbReference type="Google" id="ProtNLM"/>
    </source>
</evidence>
<gene>
    <name evidence="2" type="ORF">EIK79_00770</name>
</gene>
<name>A0A3P3RKJ8_9EURY</name>
<feature type="transmembrane region" description="Helical" evidence="1">
    <location>
        <begin position="175"/>
        <end position="196"/>
    </location>
</feature>
<evidence type="ECO:0000256" key="1">
    <source>
        <dbReference type="SAM" id="Phobius"/>
    </source>
</evidence>
<dbReference type="RefSeq" id="WP_124953236.1">
    <property type="nucleotide sequence ID" value="NZ_RRCH01000002.1"/>
</dbReference>
<reference evidence="2 3" key="1">
    <citation type="submission" date="2018-11" db="EMBL/GenBank/DDBJ databases">
        <title>Taxonoimc description of Halomarina strain SPP-AMP-1.</title>
        <authorList>
            <person name="Pal Y."/>
            <person name="Srinivasana K."/>
            <person name="Verma A."/>
            <person name="Kumar P."/>
        </authorList>
    </citation>
    <scope>NUCLEOTIDE SEQUENCE [LARGE SCALE GENOMIC DNA]</scope>
    <source>
        <strain evidence="2 3">SPP-AMP-1</strain>
    </source>
</reference>
<comment type="caution">
    <text evidence="2">The sequence shown here is derived from an EMBL/GenBank/DDBJ whole genome shotgun (WGS) entry which is preliminary data.</text>
</comment>
<feature type="transmembrane region" description="Helical" evidence="1">
    <location>
        <begin position="25"/>
        <end position="44"/>
    </location>
</feature>
<keyword evidence="1" id="KW-0472">Membrane</keyword>
<dbReference type="Proteomes" id="UP000282322">
    <property type="component" value="Unassembled WGS sequence"/>
</dbReference>
<protein>
    <recommendedName>
        <fullName evidence="4">DUF2269 family protein</fullName>
    </recommendedName>
</protein>
<keyword evidence="1" id="KW-1133">Transmembrane helix</keyword>
<dbReference type="EMBL" id="RRCH01000002">
    <property type="protein sequence ID" value="RRJ34066.1"/>
    <property type="molecule type" value="Genomic_DNA"/>
</dbReference>
<organism evidence="2 3">
    <name type="scientific">Halocatena pleomorpha</name>
    <dbReference type="NCBI Taxonomy" id="1785090"/>
    <lineage>
        <taxon>Archaea</taxon>
        <taxon>Methanobacteriati</taxon>
        <taxon>Methanobacteriota</taxon>
        <taxon>Stenosarchaea group</taxon>
        <taxon>Halobacteria</taxon>
        <taxon>Halobacteriales</taxon>
        <taxon>Natronomonadaceae</taxon>
        <taxon>Halocatena</taxon>
    </lineage>
</organism>